<feature type="domain" description="GHMP kinase N-terminal" evidence="6">
    <location>
        <begin position="118"/>
        <end position="181"/>
    </location>
</feature>
<dbReference type="GO" id="GO:0006012">
    <property type="term" value="P:galactose metabolic process"/>
    <property type="evidence" value="ECO:0007669"/>
    <property type="project" value="InterPro"/>
</dbReference>
<dbReference type="InterPro" id="IPR036554">
    <property type="entry name" value="GHMP_kinase_C_sf"/>
</dbReference>
<dbReference type="PROSITE" id="PS00106">
    <property type="entry name" value="GALACTOKINASE"/>
    <property type="match status" value="1"/>
</dbReference>
<dbReference type="SUPFAM" id="SSF55060">
    <property type="entry name" value="GHMP Kinase, C-terminal domain"/>
    <property type="match status" value="1"/>
</dbReference>
<keyword evidence="5" id="KW-0067">ATP-binding</keyword>
<dbReference type="GO" id="GO:0005524">
    <property type="term" value="F:ATP binding"/>
    <property type="evidence" value="ECO:0007669"/>
    <property type="project" value="UniProtKB-KW"/>
</dbReference>
<dbReference type="Pfam" id="PF00288">
    <property type="entry name" value="GHMP_kinases_N"/>
    <property type="match status" value="1"/>
</dbReference>
<evidence type="ECO:0000313" key="10">
    <source>
        <dbReference type="Proteomes" id="UP000076420"/>
    </source>
</evidence>
<dbReference type="InterPro" id="IPR019741">
    <property type="entry name" value="Galactokinase_CS"/>
</dbReference>
<evidence type="ECO:0000259" key="7">
    <source>
        <dbReference type="Pfam" id="PF08544"/>
    </source>
</evidence>
<dbReference type="Gene3D" id="3.30.70.3170">
    <property type="match status" value="1"/>
</dbReference>
<keyword evidence="2" id="KW-0808">Transferase</keyword>
<dbReference type="VEuPathDB" id="VectorBase:BGLB006915"/>
<dbReference type="InterPro" id="IPR019539">
    <property type="entry name" value="GalKase_N"/>
</dbReference>
<dbReference type="FunFam" id="1.20.1440.340:FF:000001">
    <property type="entry name" value="N-acetylgalactosamine kinase isoform 2"/>
    <property type="match status" value="1"/>
</dbReference>
<keyword evidence="3" id="KW-0547">Nucleotide-binding</keyword>
<dbReference type="GO" id="GO:0005829">
    <property type="term" value="C:cytosol"/>
    <property type="evidence" value="ECO:0007669"/>
    <property type="project" value="TreeGrafter"/>
</dbReference>
<dbReference type="PANTHER" id="PTHR10457:SF7">
    <property type="entry name" value="GALACTOKINASE-RELATED"/>
    <property type="match status" value="1"/>
</dbReference>
<proteinExistence type="inferred from homology"/>
<feature type="domain" description="Galactokinase N-terminal" evidence="8">
    <location>
        <begin position="25"/>
        <end position="74"/>
    </location>
</feature>
<evidence type="ECO:0000256" key="2">
    <source>
        <dbReference type="ARBA" id="ARBA00022679"/>
    </source>
</evidence>
<dbReference type="GO" id="GO:0004335">
    <property type="term" value="F:galactokinase activity"/>
    <property type="evidence" value="ECO:0007669"/>
    <property type="project" value="InterPro"/>
</dbReference>
<evidence type="ECO:0000256" key="1">
    <source>
        <dbReference type="ARBA" id="ARBA00006566"/>
    </source>
</evidence>
<name>A0A2C9JRK1_BIOGL</name>
<organism evidence="9 10">
    <name type="scientific">Biomphalaria glabrata</name>
    <name type="common">Bloodfluke planorb</name>
    <name type="synonym">Freshwater snail</name>
    <dbReference type="NCBI Taxonomy" id="6526"/>
    <lineage>
        <taxon>Eukaryota</taxon>
        <taxon>Metazoa</taxon>
        <taxon>Spiralia</taxon>
        <taxon>Lophotrochozoa</taxon>
        <taxon>Mollusca</taxon>
        <taxon>Gastropoda</taxon>
        <taxon>Heterobranchia</taxon>
        <taxon>Euthyneura</taxon>
        <taxon>Panpulmonata</taxon>
        <taxon>Hygrophila</taxon>
        <taxon>Lymnaeoidea</taxon>
        <taxon>Planorbidae</taxon>
        <taxon>Biomphalaria</taxon>
    </lineage>
</organism>
<dbReference type="Gene3D" id="3.30.230.10">
    <property type="match status" value="1"/>
</dbReference>
<dbReference type="InterPro" id="IPR006204">
    <property type="entry name" value="GHMP_kinase_N_dom"/>
</dbReference>
<comment type="similarity">
    <text evidence="1">Belongs to the GHMP kinase family. GalK subfamily.</text>
</comment>
<dbReference type="InterPro" id="IPR000705">
    <property type="entry name" value="Galactokinase"/>
</dbReference>
<dbReference type="Proteomes" id="UP000076420">
    <property type="component" value="Unassembled WGS sequence"/>
</dbReference>
<dbReference type="AlphaFoldDB" id="A0A2C9JRK1"/>
<dbReference type="OrthoDB" id="187738at2759"/>
<accession>A0A2C9JRK1</accession>
<dbReference type="Gene3D" id="1.20.1440.340">
    <property type="match status" value="1"/>
</dbReference>
<sequence length="474" mass="52246">MAQDKNPPTLPIPEDKKERFEKIKAKFIEIYGEEPKLFSRAPGRVNLIGEHIDYCGYSVLPMAVELDIVMAVSPDTQGQISLVNTDPQYQSYNVDVNQIVITKDVPHWYKYVLCGIQGIIEHFQSDTLRGFKAVVDGTVPRSAGLSSSSALVCCSALSMLKANEWTMSKEQLAEDCFVRGREFRLVCQGQRVQTALSGAESSDCFLFKWGTNVCLLQAKLIEFNPLLTQDVLLPPNAAFVVGNSLAEMNKAATPQFNTRVVECRLAAQVLATSQEGVKWREIRRLGELQEKLGYTLDEMLNLVTSKLHPEPYTKQEVCEILEVTPEELVETSLSANTTHVESFSLYNRATHVYSEAKRVVQFKAICDQQPGNALEQLGELMNQSHASCRDMYDCSHPDLDTLVEVSKANGAVGSRMTGAGWGGCTVSIVNAEKVSSLLAGVKASYYQPNPDKFSKVDEALFATTPGGGAAFYIA</sequence>
<dbReference type="PRINTS" id="PR00473">
    <property type="entry name" value="GALCTOKINASE"/>
</dbReference>
<protein>
    <recommendedName>
        <fullName evidence="11">Galactokinase</fullName>
    </recommendedName>
</protein>
<dbReference type="InterPro" id="IPR014721">
    <property type="entry name" value="Ribsml_uS5_D2-typ_fold_subgr"/>
</dbReference>
<dbReference type="Pfam" id="PF10509">
    <property type="entry name" value="GalKase_gal_bdg"/>
    <property type="match status" value="1"/>
</dbReference>
<dbReference type="PIRSF" id="PIRSF000530">
    <property type="entry name" value="Galactokinase"/>
    <property type="match status" value="1"/>
</dbReference>
<gene>
    <name evidence="9" type="primary">106065030</name>
</gene>
<dbReference type="Pfam" id="PF08544">
    <property type="entry name" value="GHMP_kinases_C"/>
    <property type="match status" value="1"/>
</dbReference>
<dbReference type="NCBIfam" id="TIGR00131">
    <property type="entry name" value="gal_kin"/>
    <property type="match status" value="1"/>
</dbReference>
<evidence type="ECO:0000256" key="5">
    <source>
        <dbReference type="ARBA" id="ARBA00022840"/>
    </source>
</evidence>
<dbReference type="PANTHER" id="PTHR10457">
    <property type="entry name" value="MEVALONATE KINASE/GALACTOKINASE"/>
    <property type="match status" value="1"/>
</dbReference>
<dbReference type="InterPro" id="IPR006206">
    <property type="entry name" value="Mevalonate/galactokinase"/>
</dbReference>
<evidence type="ECO:0008006" key="11">
    <source>
        <dbReference type="Google" id="ProtNLM"/>
    </source>
</evidence>
<evidence type="ECO:0000256" key="4">
    <source>
        <dbReference type="ARBA" id="ARBA00022777"/>
    </source>
</evidence>
<feature type="domain" description="GHMP kinase C-terminal" evidence="7">
    <location>
        <begin position="372"/>
        <end position="446"/>
    </location>
</feature>
<dbReference type="VEuPathDB" id="VectorBase:BGLAX_035342"/>
<dbReference type="EnsemblMetazoa" id="BGLB006915-RB">
    <property type="protein sequence ID" value="BGLB006915-PB"/>
    <property type="gene ID" value="BGLB006915"/>
</dbReference>
<dbReference type="PROSITE" id="PS00627">
    <property type="entry name" value="GHMP_KINASES_ATP"/>
    <property type="match status" value="1"/>
</dbReference>
<dbReference type="KEGG" id="bgt:106065030"/>
<dbReference type="STRING" id="6526.A0A2C9JRK1"/>
<evidence type="ECO:0000259" key="6">
    <source>
        <dbReference type="Pfam" id="PF00288"/>
    </source>
</evidence>
<reference evidence="9" key="1">
    <citation type="submission" date="2020-05" db="UniProtKB">
        <authorList>
            <consortium name="EnsemblMetazoa"/>
        </authorList>
    </citation>
    <scope>IDENTIFICATION</scope>
    <source>
        <strain evidence="9">BB02</strain>
    </source>
</reference>
<dbReference type="PRINTS" id="PR00959">
    <property type="entry name" value="MEVGALKINASE"/>
</dbReference>
<dbReference type="InterPro" id="IPR013750">
    <property type="entry name" value="GHMP_kinase_C_dom"/>
</dbReference>
<dbReference type="InterPro" id="IPR006203">
    <property type="entry name" value="GHMP_knse_ATP-bd_CS"/>
</dbReference>
<keyword evidence="4" id="KW-0418">Kinase</keyword>
<evidence type="ECO:0000259" key="8">
    <source>
        <dbReference type="Pfam" id="PF10509"/>
    </source>
</evidence>
<dbReference type="SUPFAM" id="SSF54211">
    <property type="entry name" value="Ribosomal protein S5 domain 2-like"/>
    <property type="match status" value="1"/>
</dbReference>
<dbReference type="InterPro" id="IPR020568">
    <property type="entry name" value="Ribosomal_Su5_D2-typ_SF"/>
</dbReference>
<evidence type="ECO:0000313" key="9">
    <source>
        <dbReference type="EnsemblMetazoa" id="BGLB006915-PB"/>
    </source>
</evidence>
<evidence type="ECO:0000256" key="3">
    <source>
        <dbReference type="ARBA" id="ARBA00022741"/>
    </source>
</evidence>